<sequence length="145" mass="15082">MTKPVVHFEIGGLDLDRLVSFYSELFGWQLQPAGPEYSLIPGGGNDVSIGGGLLQTHGEMPPCVTVYIAVDDRAGELGGTTVVEPTAVAGIGQFALFRDLDGNVVGLLQDDDQRTAEPGACRSQLGVDLRADGRIAGGPTAFGPV</sequence>
<protein>
    <recommendedName>
        <fullName evidence="3">VOC domain-containing protein</fullName>
    </recommendedName>
</protein>
<dbReference type="Proteomes" id="UP000295818">
    <property type="component" value="Unassembled WGS sequence"/>
</dbReference>
<dbReference type="InterPro" id="IPR029068">
    <property type="entry name" value="Glyas_Bleomycin-R_OHBP_Dase"/>
</dbReference>
<comment type="caution">
    <text evidence="1">The sequence shown here is derived from an EMBL/GenBank/DDBJ whole genome shotgun (WGS) entry which is preliminary data.</text>
</comment>
<keyword evidence="2" id="KW-1185">Reference proteome</keyword>
<dbReference type="Gene3D" id="3.10.180.10">
    <property type="entry name" value="2,3-Dihydroxybiphenyl 1,2-Dioxygenase, domain 1"/>
    <property type="match status" value="1"/>
</dbReference>
<organism evidence="1 2">
    <name type="scientific">Kribbella orskensis</name>
    <dbReference type="NCBI Taxonomy" id="2512216"/>
    <lineage>
        <taxon>Bacteria</taxon>
        <taxon>Bacillati</taxon>
        <taxon>Actinomycetota</taxon>
        <taxon>Actinomycetes</taxon>
        <taxon>Propionibacteriales</taxon>
        <taxon>Kribbellaceae</taxon>
        <taxon>Kribbella</taxon>
    </lineage>
</organism>
<dbReference type="PANTHER" id="PTHR33993">
    <property type="entry name" value="GLYOXALASE-RELATED"/>
    <property type="match status" value="1"/>
</dbReference>
<dbReference type="SUPFAM" id="SSF54593">
    <property type="entry name" value="Glyoxalase/Bleomycin resistance protein/Dihydroxybiphenyl dioxygenase"/>
    <property type="match status" value="1"/>
</dbReference>
<dbReference type="PANTHER" id="PTHR33993:SF2">
    <property type="entry name" value="VOC DOMAIN-CONTAINING PROTEIN"/>
    <property type="match status" value="1"/>
</dbReference>
<dbReference type="CDD" id="cd07247">
    <property type="entry name" value="SgaA_N_like"/>
    <property type="match status" value="1"/>
</dbReference>
<dbReference type="InterPro" id="IPR052164">
    <property type="entry name" value="Anthracycline_SecMetBiosynth"/>
</dbReference>
<reference evidence="1 2" key="1">
    <citation type="journal article" date="2015" name="Stand. Genomic Sci.">
        <title>Genomic Encyclopedia of Bacterial and Archaeal Type Strains, Phase III: the genomes of soil and plant-associated and newly described type strains.</title>
        <authorList>
            <person name="Whitman W.B."/>
            <person name="Woyke T."/>
            <person name="Klenk H.P."/>
            <person name="Zhou Y."/>
            <person name="Lilburn T.G."/>
            <person name="Beck B.J."/>
            <person name="De Vos P."/>
            <person name="Vandamme P."/>
            <person name="Eisen J.A."/>
            <person name="Garrity G."/>
            <person name="Hugenholtz P."/>
            <person name="Kyrpides N.C."/>
        </authorList>
    </citation>
    <scope>NUCLEOTIDE SEQUENCE [LARGE SCALE GENOMIC DNA]</scope>
    <source>
        <strain evidence="1 2">VKM Ac-2538</strain>
    </source>
</reference>
<accession>A0ABY2B6E5</accession>
<evidence type="ECO:0000313" key="1">
    <source>
        <dbReference type="EMBL" id="TCO07576.1"/>
    </source>
</evidence>
<gene>
    <name evidence="1" type="ORF">EV644_15513</name>
</gene>
<evidence type="ECO:0008006" key="3">
    <source>
        <dbReference type="Google" id="ProtNLM"/>
    </source>
</evidence>
<proteinExistence type="predicted"/>
<evidence type="ECO:0000313" key="2">
    <source>
        <dbReference type="Proteomes" id="UP000295818"/>
    </source>
</evidence>
<dbReference type="RefSeq" id="WP_199240394.1">
    <property type="nucleotide sequence ID" value="NZ_SLWM01000055.1"/>
</dbReference>
<dbReference type="EMBL" id="SLWM01000055">
    <property type="protein sequence ID" value="TCO07576.1"/>
    <property type="molecule type" value="Genomic_DNA"/>
</dbReference>
<name>A0ABY2B6E5_9ACTN</name>